<dbReference type="InterPro" id="IPR045945">
    <property type="entry name" value="DUF6365"/>
</dbReference>
<reference evidence="1" key="1">
    <citation type="submission" date="2021-01" db="EMBL/GenBank/DDBJ databases">
        <title>Whole genome shotgun sequence of Virgisporangium aurantiacum NBRC 16421.</title>
        <authorList>
            <person name="Komaki H."/>
            <person name="Tamura T."/>
        </authorList>
    </citation>
    <scope>NUCLEOTIDE SEQUENCE</scope>
    <source>
        <strain evidence="1">NBRC 16421</strain>
    </source>
</reference>
<comment type="caution">
    <text evidence="1">The sequence shown here is derived from an EMBL/GenBank/DDBJ whole genome shotgun (WGS) entry which is preliminary data.</text>
</comment>
<keyword evidence="2" id="KW-1185">Reference proteome</keyword>
<protein>
    <submittedName>
        <fullName evidence="1">Uncharacterized protein</fullName>
    </submittedName>
</protein>
<dbReference type="Proteomes" id="UP000612585">
    <property type="component" value="Unassembled WGS sequence"/>
</dbReference>
<organism evidence="1 2">
    <name type="scientific">Virgisporangium aurantiacum</name>
    <dbReference type="NCBI Taxonomy" id="175570"/>
    <lineage>
        <taxon>Bacteria</taxon>
        <taxon>Bacillati</taxon>
        <taxon>Actinomycetota</taxon>
        <taxon>Actinomycetes</taxon>
        <taxon>Micromonosporales</taxon>
        <taxon>Micromonosporaceae</taxon>
        <taxon>Virgisporangium</taxon>
    </lineage>
</organism>
<evidence type="ECO:0000313" key="1">
    <source>
        <dbReference type="EMBL" id="GIJ64305.1"/>
    </source>
</evidence>
<accession>A0A8J3ZLP2</accession>
<sequence>MVLFIVTSFWAHGELTIATEFAGRMRGSGFQPLFLIPPSHRALIGGTGLPYQVLIPGAGKVNRLQLQDIQHVHRPVAVVLADFLNYDFCDRHYGLTRDDLTVFECPIGTFDNFSWGRPGSFLDTYGFRAAYQNEVAVDGLSFRLRPCPLNNPLVTDVDAFAYPLIDPAGPAIGGPDAARQVRADLGVRPGNPLILLTGATWQRMHVAYPIVENFVRASTTMLEWLLRGLLDHADVVSVGSPLVFHDGAPPGFHTTGSLSPMEFRRLAAAVDLHISNNLISVSLHRLALAGIPSVALFSSLVGGDRPRSLLTGEVALSGTATDAIRDVGHLYAFRMFPVGWFHFLHSLVDGNPFTDVIRHVEIFDDVAGLAVIRSLLDAGPERDRLAAARERYLAALADLPDVPTILDGISAEVHA</sequence>
<proteinExistence type="predicted"/>
<evidence type="ECO:0000313" key="2">
    <source>
        <dbReference type="Proteomes" id="UP000612585"/>
    </source>
</evidence>
<name>A0A8J3ZLP2_9ACTN</name>
<dbReference type="EMBL" id="BOPG01000113">
    <property type="protein sequence ID" value="GIJ64305.1"/>
    <property type="molecule type" value="Genomic_DNA"/>
</dbReference>
<gene>
    <name evidence="1" type="ORF">Vau01_118210</name>
</gene>
<dbReference type="AlphaFoldDB" id="A0A8J3ZLP2"/>
<dbReference type="Pfam" id="PF19892">
    <property type="entry name" value="DUF6365"/>
    <property type="match status" value="1"/>
</dbReference>